<evidence type="ECO:0008006" key="3">
    <source>
        <dbReference type="Google" id="ProtNLM"/>
    </source>
</evidence>
<dbReference type="PANTHER" id="PTHR33050">
    <property type="entry name" value="REVERSE TRANSCRIPTASE DOMAIN-CONTAINING PROTEIN"/>
    <property type="match status" value="1"/>
</dbReference>
<comment type="caution">
    <text evidence="1">The sequence shown here is derived from an EMBL/GenBank/DDBJ whole genome shotgun (WGS) entry which is preliminary data.</text>
</comment>
<organism evidence="1 2">
    <name type="scientific">Mucor saturninus</name>
    <dbReference type="NCBI Taxonomy" id="64648"/>
    <lineage>
        <taxon>Eukaryota</taxon>
        <taxon>Fungi</taxon>
        <taxon>Fungi incertae sedis</taxon>
        <taxon>Mucoromycota</taxon>
        <taxon>Mucoromycotina</taxon>
        <taxon>Mucoromycetes</taxon>
        <taxon>Mucorales</taxon>
        <taxon>Mucorineae</taxon>
        <taxon>Mucoraceae</taxon>
        <taxon>Mucor</taxon>
    </lineage>
</organism>
<dbReference type="InterPro" id="IPR052055">
    <property type="entry name" value="Hepadnavirus_pol/RT"/>
</dbReference>
<dbReference type="AlphaFoldDB" id="A0A8H7QHF9"/>
<dbReference type="PANTHER" id="PTHR33050:SF7">
    <property type="entry name" value="RIBONUCLEASE H"/>
    <property type="match status" value="1"/>
</dbReference>
<gene>
    <name evidence="1" type="ORF">INT47_005855</name>
</gene>
<dbReference type="GO" id="GO:0003677">
    <property type="term" value="F:DNA binding"/>
    <property type="evidence" value="ECO:0007669"/>
    <property type="project" value="InterPro"/>
</dbReference>
<sequence>MLSSTLYTDASMNGWGIVDGSKIINGIWNSNEKLEHINYLELLVIYYIANNPSYQGQALQIYCDNLTVVSYINHFGDTRSQKLLDLTQQVWMKCLRTNSRIKVDYVATMFNPADAPCHQQLDHQLEWSISQDVFHQLEHQWGQHSVDLFASRINNKYQQFVTWKFDEQAIATDAMSLCWTKFHNPYLCPPWNMLPAILQKLQTDRVKMCTLITPNWMGAIWYPRLLQLSRQEEPIIIPRDQVLASSVCRISKPDHHITRSISVAFGQESALATGSMAPSPLIIPKQRHVDNPPTLNEESTAIINNPHRLQMQRRRYDGAQRRFLDWSIQHNRKVLEFVSAIDMYKQAILKLYTKEQRALIANEDSYINFFAALKNEAVLSFDFTVINLQPAIDFVLGLGENQSMNLLQLTQKLCFLLGITGFLRPSDIERIDDSKTMVTTESLRLVILAPKEKRTGRPIEKIVVISNHSSPLLCPVATYQTYKTHFLAEPPIIRQHARLPQFTYTALVRNTTDTNRCIGSERISKHIRSILSLATTTATTSSTSRKTIKARAVGSTRAILAGAKLEDILTHGSWASSSIFDTYYRLNRASATNFSNLIL</sequence>
<dbReference type="GO" id="GO:0015074">
    <property type="term" value="P:DNA integration"/>
    <property type="evidence" value="ECO:0007669"/>
    <property type="project" value="InterPro"/>
</dbReference>
<dbReference type="Proteomes" id="UP000603453">
    <property type="component" value="Unassembled WGS sequence"/>
</dbReference>
<dbReference type="OrthoDB" id="2438604at2759"/>
<dbReference type="CDD" id="cd09275">
    <property type="entry name" value="RNase_HI_RT_DIRS1"/>
    <property type="match status" value="1"/>
</dbReference>
<evidence type="ECO:0000313" key="2">
    <source>
        <dbReference type="Proteomes" id="UP000603453"/>
    </source>
</evidence>
<protein>
    <recommendedName>
        <fullName evidence="3">Tyr recombinase domain-containing protein</fullName>
    </recommendedName>
</protein>
<keyword evidence="2" id="KW-1185">Reference proteome</keyword>
<dbReference type="EMBL" id="JAEPRD010000311">
    <property type="protein sequence ID" value="KAG2192190.1"/>
    <property type="molecule type" value="Genomic_DNA"/>
</dbReference>
<name>A0A8H7QHF9_9FUNG</name>
<dbReference type="Gene3D" id="1.10.443.10">
    <property type="entry name" value="Intergrase catalytic core"/>
    <property type="match status" value="1"/>
</dbReference>
<accession>A0A8H7QHF9</accession>
<proteinExistence type="predicted"/>
<evidence type="ECO:0000313" key="1">
    <source>
        <dbReference type="EMBL" id="KAG2192190.1"/>
    </source>
</evidence>
<reference evidence="1" key="1">
    <citation type="submission" date="2020-12" db="EMBL/GenBank/DDBJ databases">
        <title>Metabolic potential, ecology and presence of endohyphal bacteria is reflected in genomic diversity of Mucoromycotina.</title>
        <authorList>
            <person name="Muszewska A."/>
            <person name="Okrasinska A."/>
            <person name="Steczkiewicz K."/>
            <person name="Drgas O."/>
            <person name="Orlowska M."/>
            <person name="Perlinska-Lenart U."/>
            <person name="Aleksandrzak-Piekarczyk T."/>
            <person name="Szatraj K."/>
            <person name="Zielenkiewicz U."/>
            <person name="Pilsyk S."/>
            <person name="Malc E."/>
            <person name="Mieczkowski P."/>
            <person name="Kruszewska J.S."/>
            <person name="Biernat P."/>
            <person name="Pawlowska J."/>
        </authorList>
    </citation>
    <scope>NUCLEOTIDE SEQUENCE</scope>
    <source>
        <strain evidence="1">WA0000017839</strain>
    </source>
</reference>
<dbReference type="InterPro" id="IPR013762">
    <property type="entry name" value="Integrase-like_cat_sf"/>
</dbReference>
<dbReference type="GO" id="GO:0006310">
    <property type="term" value="P:DNA recombination"/>
    <property type="evidence" value="ECO:0007669"/>
    <property type="project" value="InterPro"/>
</dbReference>